<proteinExistence type="predicted"/>
<dbReference type="Proteomes" id="UP000652760">
    <property type="component" value="Unassembled WGS sequence"/>
</dbReference>
<comment type="caution">
    <text evidence="1">The sequence shown here is derived from an EMBL/GenBank/DDBJ whole genome shotgun (WGS) entry which is preliminary data.</text>
</comment>
<evidence type="ECO:0000313" key="2">
    <source>
        <dbReference type="Proteomes" id="UP000652760"/>
    </source>
</evidence>
<protein>
    <submittedName>
        <fullName evidence="1">Uncharacterized protein</fullName>
    </submittedName>
</protein>
<accession>A0ABS1F1A6</accession>
<keyword evidence="2" id="KW-1185">Reference proteome</keyword>
<gene>
    <name evidence="1" type="ORF">JHL17_07240</name>
</gene>
<organism evidence="1 2">
    <name type="scientific">Azospirillum endophyticum</name>
    <dbReference type="NCBI Taxonomy" id="2800326"/>
    <lineage>
        <taxon>Bacteria</taxon>
        <taxon>Pseudomonadati</taxon>
        <taxon>Pseudomonadota</taxon>
        <taxon>Alphaproteobacteria</taxon>
        <taxon>Rhodospirillales</taxon>
        <taxon>Azospirillaceae</taxon>
        <taxon>Azospirillum</taxon>
    </lineage>
</organism>
<name>A0ABS1F1A6_9PROT</name>
<evidence type="ECO:0000313" key="1">
    <source>
        <dbReference type="EMBL" id="MBK1837203.1"/>
    </source>
</evidence>
<sequence length="48" mass="5186">MLCIGMIAVSLGLLVLVGSDRSFRLPPRHEGRYSAAVPHRPKGEEVLG</sequence>
<dbReference type="RefSeq" id="WP_200191548.1">
    <property type="nucleotide sequence ID" value="NZ_JAENHM010000025.1"/>
</dbReference>
<reference evidence="2" key="1">
    <citation type="submission" date="2021-01" db="EMBL/GenBank/DDBJ databases">
        <title>Genome public.</title>
        <authorList>
            <person name="Liu C."/>
            <person name="Sun Q."/>
        </authorList>
    </citation>
    <scope>NUCLEOTIDE SEQUENCE [LARGE SCALE GENOMIC DNA]</scope>
    <source>
        <strain evidence="2">YIM B02556</strain>
    </source>
</reference>
<dbReference type="EMBL" id="JAENHM010000025">
    <property type="protein sequence ID" value="MBK1837203.1"/>
    <property type="molecule type" value="Genomic_DNA"/>
</dbReference>